<gene>
    <name evidence="13" type="ORF">A9F13_01g08052</name>
</gene>
<evidence type="ECO:0000256" key="8">
    <source>
        <dbReference type="ARBA" id="ARBA00023235"/>
    </source>
</evidence>
<evidence type="ECO:0000256" key="5">
    <source>
        <dbReference type="ARBA" id="ARBA00013194"/>
    </source>
</evidence>
<evidence type="ECO:0000256" key="1">
    <source>
        <dbReference type="ARBA" id="ARBA00000971"/>
    </source>
</evidence>
<keyword evidence="8 13" id="KW-0413">Isomerase</keyword>
<accession>A0AA91Q5U5</accession>
<dbReference type="PANTHER" id="PTHR45843:SF1">
    <property type="entry name" value="PEPTIDYL-PROLYL CIS-TRANS ISOMERASE-LIKE 4"/>
    <property type="match status" value="1"/>
</dbReference>
<sequence>MSVLLETTKGNIVFDLEYDKFPLQSYNFLKLCKINYYFFSPFFDLAPDKSVKCGNPHFPQDSSKGQAIGAFVDTTSFSKSFTGDVVSIETEKNAGPETEAIGTVKFVNEDDKVGSVFSISLGPATKKDAFATVAEGFSVLETLNNGEHVQLLHTHILHDPFDDPNKIEEAKKELRPTKAQLEYFNSREAGQTTFESMALELVGGLSDYKAQPSPSTLFVARLNPVTSEGALETFFGRFGSCKVSIFQGKKTLYAFVEFAEKQMAEKAYLGTSAGCIIDGNRVVVDFSQSVRKSKTSFDM</sequence>
<comment type="caution">
    <text evidence="13">The sequence shown here is derived from an EMBL/GenBank/DDBJ whole genome shotgun (WGS) entry which is preliminary data.</text>
</comment>
<evidence type="ECO:0000256" key="2">
    <source>
        <dbReference type="ARBA" id="ARBA00002388"/>
    </source>
</evidence>
<dbReference type="SUPFAM" id="SSF54928">
    <property type="entry name" value="RNA-binding domain, RBD"/>
    <property type="match status" value="1"/>
</dbReference>
<comment type="similarity">
    <text evidence="4">Belongs to the cyclophilin-type PPIase family. PPIL4 subfamily.</text>
</comment>
<dbReference type="EC" id="5.2.1.8" evidence="5"/>
<dbReference type="Pfam" id="PF00160">
    <property type="entry name" value="Pro_isomerase"/>
    <property type="match status" value="1"/>
</dbReference>
<dbReference type="EMBL" id="LYUB02000001">
    <property type="protein sequence ID" value="OVF11308.1"/>
    <property type="molecule type" value="Genomic_DNA"/>
</dbReference>
<evidence type="ECO:0000256" key="3">
    <source>
        <dbReference type="ARBA" id="ARBA00004123"/>
    </source>
</evidence>
<dbReference type="InterPro" id="IPR029000">
    <property type="entry name" value="Cyclophilin-like_dom_sf"/>
</dbReference>
<evidence type="ECO:0000259" key="12">
    <source>
        <dbReference type="PROSITE" id="PS50102"/>
    </source>
</evidence>
<dbReference type="KEGG" id="clus:A9F13_01g08052"/>
<evidence type="ECO:0000256" key="6">
    <source>
        <dbReference type="ARBA" id="ARBA00022884"/>
    </source>
</evidence>
<proteinExistence type="inferred from homology"/>
<dbReference type="InterPro" id="IPR002130">
    <property type="entry name" value="Cyclophilin-type_PPIase_dom"/>
</dbReference>
<dbReference type="Gene3D" id="3.30.70.330">
    <property type="match status" value="1"/>
</dbReference>
<dbReference type="SMART" id="SM00360">
    <property type="entry name" value="RRM"/>
    <property type="match status" value="1"/>
</dbReference>
<dbReference type="GO" id="GO:0003755">
    <property type="term" value="F:peptidyl-prolyl cis-trans isomerase activity"/>
    <property type="evidence" value="ECO:0007669"/>
    <property type="project" value="UniProtKB-KW"/>
</dbReference>
<organism evidence="13 14">
    <name type="scientific">Clavispora lusitaniae</name>
    <name type="common">Candida lusitaniae</name>
    <dbReference type="NCBI Taxonomy" id="36911"/>
    <lineage>
        <taxon>Eukaryota</taxon>
        <taxon>Fungi</taxon>
        <taxon>Dikarya</taxon>
        <taxon>Ascomycota</taxon>
        <taxon>Saccharomycotina</taxon>
        <taxon>Pichiomycetes</taxon>
        <taxon>Metschnikowiaceae</taxon>
        <taxon>Clavispora</taxon>
    </lineage>
</organism>
<dbReference type="PROSITE" id="PS50102">
    <property type="entry name" value="RRM"/>
    <property type="match status" value="1"/>
</dbReference>
<dbReference type="Pfam" id="PF00076">
    <property type="entry name" value="RRM_1"/>
    <property type="match status" value="1"/>
</dbReference>
<dbReference type="AlphaFoldDB" id="A0AA91Q5U5"/>
<dbReference type="Gene3D" id="2.40.100.10">
    <property type="entry name" value="Cyclophilin-like"/>
    <property type="match status" value="1"/>
</dbReference>
<keyword evidence="9" id="KW-0539">Nucleus</keyword>
<dbReference type="InterPro" id="IPR035542">
    <property type="entry name" value="CRIP"/>
</dbReference>
<dbReference type="GO" id="GO:0003723">
    <property type="term" value="F:RNA binding"/>
    <property type="evidence" value="ECO:0007669"/>
    <property type="project" value="UniProtKB-UniRule"/>
</dbReference>
<dbReference type="SUPFAM" id="SSF50891">
    <property type="entry name" value="Cyclophilin-like"/>
    <property type="match status" value="1"/>
</dbReference>
<comment type="catalytic activity">
    <reaction evidence="1">
        <text>[protein]-peptidylproline (omega=180) = [protein]-peptidylproline (omega=0)</text>
        <dbReference type="Rhea" id="RHEA:16237"/>
        <dbReference type="Rhea" id="RHEA-COMP:10747"/>
        <dbReference type="Rhea" id="RHEA-COMP:10748"/>
        <dbReference type="ChEBI" id="CHEBI:83833"/>
        <dbReference type="ChEBI" id="CHEBI:83834"/>
        <dbReference type="EC" id="5.2.1.8"/>
    </reaction>
</comment>
<comment type="subcellular location">
    <subcellularLocation>
        <location evidence="3">Nucleus</location>
    </subcellularLocation>
</comment>
<dbReference type="PROSITE" id="PS50072">
    <property type="entry name" value="CSA_PPIASE_2"/>
    <property type="match status" value="1"/>
</dbReference>
<dbReference type="InterPro" id="IPR035979">
    <property type="entry name" value="RBD_domain_sf"/>
</dbReference>
<evidence type="ECO:0000259" key="11">
    <source>
        <dbReference type="PROSITE" id="PS50072"/>
    </source>
</evidence>
<feature type="domain" description="PPIase cyclophilin-type" evidence="11">
    <location>
        <begin position="10"/>
        <end position="145"/>
    </location>
</feature>
<evidence type="ECO:0000256" key="10">
    <source>
        <dbReference type="PROSITE-ProRule" id="PRU00176"/>
    </source>
</evidence>
<comment type="function">
    <text evidence="2">PPIases accelerate the folding of proteins. It catalyzes the cis-trans isomerization of proline imidic peptide bonds in oligopeptides.</text>
</comment>
<evidence type="ECO:0000313" key="13">
    <source>
        <dbReference type="EMBL" id="OVF11308.1"/>
    </source>
</evidence>
<evidence type="ECO:0000256" key="9">
    <source>
        <dbReference type="ARBA" id="ARBA00023242"/>
    </source>
</evidence>
<keyword evidence="6 10" id="KW-0694">RNA-binding</keyword>
<name>A0AA91Q5U5_CLALS</name>
<protein>
    <recommendedName>
        <fullName evidence="5">peptidylprolyl isomerase</fullName>
        <ecNumber evidence="5">5.2.1.8</ecNumber>
    </recommendedName>
</protein>
<keyword evidence="7" id="KW-0697">Rotamase</keyword>
<dbReference type="GO" id="GO:0005634">
    <property type="term" value="C:nucleus"/>
    <property type="evidence" value="ECO:0007669"/>
    <property type="project" value="UniProtKB-SubCell"/>
</dbReference>
<feature type="domain" description="RRM" evidence="12">
    <location>
        <begin position="215"/>
        <end position="289"/>
    </location>
</feature>
<reference evidence="13 14" key="1">
    <citation type="submission" date="2017-04" db="EMBL/GenBank/DDBJ databases">
        <title>Draft genome of the yeast Clavispora lusitaniae type strain CBS 6936.</title>
        <authorList>
            <person name="Durrens P."/>
            <person name="Klopp C."/>
            <person name="Biteau N."/>
            <person name="Fitton-Ouhabi V."/>
            <person name="Dementhon K."/>
            <person name="Accoceberry I."/>
            <person name="Sherman D.J."/>
            <person name="Noel T."/>
        </authorList>
    </citation>
    <scope>NUCLEOTIDE SEQUENCE [LARGE SCALE GENOMIC DNA]</scope>
    <source>
        <strain evidence="13 14">CBS 6936</strain>
    </source>
</reference>
<dbReference type="InterPro" id="IPR000504">
    <property type="entry name" value="RRM_dom"/>
</dbReference>
<dbReference type="PANTHER" id="PTHR45843">
    <property type="entry name" value="PEPTIDYL-PROLYL CIS-TRANS ISOMERASE-LIKE 4"/>
    <property type="match status" value="1"/>
</dbReference>
<evidence type="ECO:0000256" key="4">
    <source>
        <dbReference type="ARBA" id="ARBA00010739"/>
    </source>
</evidence>
<dbReference type="InterPro" id="IPR012677">
    <property type="entry name" value="Nucleotide-bd_a/b_plait_sf"/>
</dbReference>
<evidence type="ECO:0000256" key="7">
    <source>
        <dbReference type="ARBA" id="ARBA00023110"/>
    </source>
</evidence>
<dbReference type="Proteomes" id="UP000195602">
    <property type="component" value="Unassembled WGS sequence"/>
</dbReference>
<evidence type="ECO:0000313" key="14">
    <source>
        <dbReference type="Proteomes" id="UP000195602"/>
    </source>
</evidence>